<name>A0A177EKS0_9MICR</name>
<dbReference type="RefSeq" id="XP_067545180.1">
    <property type="nucleotide sequence ID" value="XM_067687472.1"/>
</dbReference>
<sequence length="237" mass="27314">MDFSQLNYYQMDTILSDCSEDSHPNIEKGTLHRWRKEKRDMLREHLRSQIGQLTEASRQRELTGKEAADLTKAQKLLRERVVEKESVTCLATPPKPEHRACEQTTPEPESTTIYLITPPPHIEGMLESVAELLATADQVPEYIAYFHDMQEPELTRTLSHDTEAMAYLEEVLIINSQKNNKTSALRIARFITVFSMFISAPGNRVPRCLHPKTVFLIERQSEEYLAKVWSHLHTPQA</sequence>
<organism evidence="2 3">
    <name type="scientific">Nematocida displodere</name>
    <dbReference type="NCBI Taxonomy" id="1805483"/>
    <lineage>
        <taxon>Eukaryota</taxon>
        <taxon>Fungi</taxon>
        <taxon>Fungi incertae sedis</taxon>
        <taxon>Microsporidia</taxon>
        <taxon>Nematocida</taxon>
    </lineage>
</organism>
<protein>
    <submittedName>
        <fullName evidence="2">Uncharacterized protein</fullName>
    </submittedName>
</protein>
<accession>A0A177EKS0</accession>
<gene>
    <name evidence="2" type="ORF">NEDG_00054</name>
</gene>
<proteinExistence type="predicted"/>
<evidence type="ECO:0000256" key="1">
    <source>
        <dbReference type="SAM" id="MobiDB-lite"/>
    </source>
</evidence>
<dbReference type="VEuPathDB" id="MicrosporidiaDB:NEDG_00054"/>
<evidence type="ECO:0000313" key="2">
    <source>
        <dbReference type="EMBL" id="OAG31579.1"/>
    </source>
</evidence>
<feature type="region of interest" description="Disordered" evidence="1">
    <location>
        <begin position="93"/>
        <end position="112"/>
    </location>
</feature>
<feature type="compositionally biased region" description="Polar residues" evidence="1">
    <location>
        <begin position="102"/>
        <end position="112"/>
    </location>
</feature>
<evidence type="ECO:0000313" key="3">
    <source>
        <dbReference type="Proteomes" id="UP000185944"/>
    </source>
</evidence>
<dbReference type="EMBL" id="LTDL01000014">
    <property type="protein sequence ID" value="OAG31579.1"/>
    <property type="molecule type" value="Genomic_DNA"/>
</dbReference>
<dbReference type="GeneID" id="93646404"/>
<comment type="caution">
    <text evidence="2">The sequence shown here is derived from an EMBL/GenBank/DDBJ whole genome shotgun (WGS) entry which is preliminary data.</text>
</comment>
<dbReference type="Proteomes" id="UP000185944">
    <property type="component" value="Unassembled WGS sequence"/>
</dbReference>
<dbReference type="OrthoDB" id="440202at2759"/>
<reference evidence="2 3" key="1">
    <citation type="submission" date="2016-02" db="EMBL/GenBank/DDBJ databases">
        <title>Discovery of a natural microsporidian pathogen with a broad tissue tropism in Caenorhabditis elegans.</title>
        <authorList>
            <person name="Luallen R.J."/>
            <person name="Reinke A.W."/>
            <person name="Tong L."/>
            <person name="Botts M.R."/>
            <person name="Felix M.-A."/>
            <person name="Troemel E.R."/>
        </authorList>
    </citation>
    <scope>NUCLEOTIDE SEQUENCE [LARGE SCALE GENOMIC DNA]</scope>
    <source>
        <strain evidence="2 3">JUm2807</strain>
    </source>
</reference>
<dbReference type="AlphaFoldDB" id="A0A177EKS0"/>
<keyword evidence="3" id="KW-1185">Reference proteome</keyword>